<feature type="region of interest" description="Disordered" evidence="1">
    <location>
        <begin position="56"/>
        <end position="89"/>
    </location>
</feature>
<dbReference type="Proteomes" id="UP000322873">
    <property type="component" value="Unassembled WGS sequence"/>
</dbReference>
<protein>
    <submittedName>
        <fullName evidence="2">Uncharacterized protein</fullName>
    </submittedName>
</protein>
<accession>A0A5M9K8E5</accession>
<dbReference type="EMBL" id="VICG01000001">
    <property type="protein sequence ID" value="KAA8576759.1"/>
    <property type="molecule type" value="Genomic_DNA"/>
</dbReference>
<name>A0A5M9K8E5_MONFR</name>
<feature type="compositionally biased region" description="Polar residues" evidence="1">
    <location>
        <begin position="73"/>
        <end position="87"/>
    </location>
</feature>
<evidence type="ECO:0000313" key="3">
    <source>
        <dbReference type="Proteomes" id="UP000322873"/>
    </source>
</evidence>
<dbReference type="AlphaFoldDB" id="A0A5M9K8E5"/>
<evidence type="ECO:0000256" key="1">
    <source>
        <dbReference type="SAM" id="MobiDB-lite"/>
    </source>
</evidence>
<evidence type="ECO:0000313" key="2">
    <source>
        <dbReference type="EMBL" id="KAA8576759.1"/>
    </source>
</evidence>
<comment type="caution">
    <text evidence="2">The sequence shown here is derived from an EMBL/GenBank/DDBJ whole genome shotgun (WGS) entry which is preliminary data.</text>
</comment>
<gene>
    <name evidence="2" type="ORF">EYC84_006822</name>
</gene>
<organism evidence="2 3">
    <name type="scientific">Monilinia fructicola</name>
    <name type="common">Brown rot fungus</name>
    <name type="synonym">Ciboria fructicola</name>
    <dbReference type="NCBI Taxonomy" id="38448"/>
    <lineage>
        <taxon>Eukaryota</taxon>
        <taxon>Fungi</taxon>
        <taxon>Dikarya</taxon>
        <taxon>Ascomycota</taxon>
        <taxon>Pezizomycotina</taxon>
        <taxon>Leotiomycetes</taxon>
        <taxon>Helotiales</taxon>
        <taxon>Sclerotiniaceae</taxon>
        <taxon>Monilinia</taxon>
    </lineage>
</organism>
<sequence>MQNADGHLLYNSGDTSVAASPFVSSIIIGLPRSSRSPHKFFSVLCVSISSGNASATSVRSDRTASQRRLHSSYGLSSPESQSQNTSPVRGVNTERMIYCRQSVKPQLVSEDFEGISNRGLRCSISYDGASTPLGSLFKEALVNNRVRNHLKRSPWQHQIAGTSSSTQCYPIPQRRNPFIFQKSIGDVFGVQLLVAIISPLGIQRSCSVASLFLVEFTIIGDPALPRLMGAGRWKYRFHSSRNRN</sequence>
<keyword evidence="3" id="KW-1185">Reference proteome</keyword>
<proteinExistence type="predicted"/>
<reference evidence="2 3" key="1">
    <citation type="submission" date="2019-06" db="EMBL/GenBank/DDBJ databases">
        <title>Genome Sequence of the Brown Rot Fungal Pathogen Monilinia fructicola.</title>
        <authorList>
            <person name="De Miccolis Angelini R.M."/>
            <person name="Landi L."/>
            <person name="Abate D."/>
            <person name="Pollastro S."/>
            <person name="Romanazzi G."/>
            <person name="Faretra F."/>
        </authorList>
    </citation>
    <scope>NUCLEOTIDE SEQUENCE [LARGE SCALE GENOMIC DNA]</scope>
    <source>
        <strain evidence="2 3">Mfrc123</strain>
    </source>
</reference>